<dbReference type="InterPro" id="IPR002305">
    <property type="entry name" value="aa-tRNA-synth_Ic"/>
</dbReference>
<dbReference type="SMART" id="SM00363">
    <property type="entry name" value="S4"/>
    <property type="match status" value="1"/>
</dbReference>
<proteinExistence type="inferred from homology"/>
<dbReference type="GO" id="GO:0006437">
    <property type="term" value="P:tyrosyl-tRNA aminoacylation"/>
    <property type="evidence" value="ECO:0007669"/>
    <property type="project" value="UniProtKB-UniRule"/>
</dbReference>
<evidence type="ECO:0000256" key="6">
    <source>
        <dbReference type="ARBA" id="ARBA00023146"/>
    </source>
</evidence>
<dbReference type="GO" id="GO:0005829">
    <property type="term" value="C:cytosol"/>
    <property type="evidence" value="ECO:0007669"/>
    <property type="project" value="TreeGrafter"/>
</dbReference>
<dbReference type="PANTHER" id="PTHR11766">
    <property type="entry name" value="TYROSYL-TRNA SYNTHETASE"/>
    <property type="match status" value="1"/>
</dbReference>
<dbReference type="Pfam" id="PF00579">
    <property type="entry name" value="tRNA-synt_1b"/>
    <property type="match status" value="1"/>
</dbReference>
<dbReference type="InterPro" id="IPR036986">
    <property type="entry name" value="S4_RNA-bd_sf"/>
</dbReference>
<dbReference type="CDD" id="cd00805">
    <property type="entry name" value="TyrRS_core"/>
    <property type="match status" value="1"/>
</dbReference>
<evidence type="ECO:0000256" key="3">
    <source>
        <dbReference type="ARBA" id="ARBA00022741"/>
    </source>
</evidence>
<dbReference type="PROSITE" id="PS00178">
    <property type="entry name" value="AA_TRNA_LIGASE_I"/>
    <property type="match status" value="1"/>
</dbReference>
<evidence type="ECO:0000256" key="8">
    <source>
        <dbReference type="NCBIfam" id="TIGR00234"/>
    </source>
</evidence>
<evidence type="ECO:0000256" key="5">
    <source>
        <dbReference type="ARBA" id="ARBA00022917"/>
    </source>
</evidence>
<dbReference type="InterPro" id="IPR002307">
    <property type="entry name" value="Tyr-tRNA-ligase"/>
</dbReference>
<dbReference type="PROSITE" id="PS50889">
    <property type="entry name" value="S4"/>
    <property type="match status" value="1"/>
</dbReference>
<dbReference type="PANTHER" id="PTHR11766:SF1">
    <property type="entry name" value="TYROSINE--TRNA LIGASE"/>
    <property type="match status" value="1"/>
</dbReference>
<feature type="domain" description="RNA-binding S4" evidence="11">
    <location>
        <begin position="338"/>
        <end position="397"/>
    </location>
</feature>
<gene>
    <name evidence="12" type="ORF">A2134_01505</name>
</gene>
<dbReference type="EC" id="6.1.1.1" evidence="1 8"/>
<dbReference type="EMBL" id="MHCR01000015">
    <property type="protein sequence ID" value="OGY25454.1"/>
    <property type="molecule type" value="Genomic_DNA"/>
</dbReference>
<dbReference type="NCBIfam" id="TIGR00234">
    <property type="entry name" value="tyrS"/>
    <property type="match status" value="1"/>
</dbReference>
<keyword evidence="3 10" id="KW-0547">Nucleotide-binding</keyword>
<dbReference type="InterPro" id="IPR002942">
    <property type="entry name" value="S4_RNA-bd"/>
</dbReference>
<organism evidence="12 13">
    <name type="scientific">Candidatus Woykebacteria bacterium RBG_16_39_9b</name>
    <dbReference type="NCBI Taxonomy" id="1802595"/>
    <lineage>
        <taxon>Bacteria</taxon>
        <taxon>Candidatus Woykeibacteriota</taxon>
    </lineage>
</organism>
<evidence type="ECO:0000256" key="10">
    <source>
        <dbReference type="RuleBase" id="RU363036"/>
    </source>
</evidence>
<comment type="catalytic activity">
    <reaction evidence="7">
        <text>tRNA(Tyr) + L-tyrosine + ATP = L-tyrosyl-tRNA(Tyr) + AMP + diphosphate + H(+)</text>
        <dbReference type="Rhea" id="RHEA:10220"/>
        <dbReference type="Rhea" id="RHEA-COMP:9706"/>
        <dbReference type="Rhea" id="RHEA-COMP:9707"/>
        <dbReference type="ChEBI" id="CHEBI:15378"/>
        <dbReference type="ChEBI" id="CHEBI:30616"/>
        <dbReference type="ChEBI" id="CHEBI:33019"/>
        <dbReference type="ChEBI" id="CHEBI:58315"/>
        <dbReference type="ChEBI" id="CHEBI:78442"/>
        <dbReference type="ChEBI" id="CHEBI:78536"/>
        <dbReference type="ChEBI" id="CHEBI:456215"/>
        <dbReference type="EC" id="6.1.1.1"/>
    </reaction>
</comment>
<dbReference type="GO" id="GO:0004831">
    <property type="term" value="F:tyrosine-tRNA ligase activity"/>
    <property type="evidence" value="ECO:0007669"/>
    <property type="project" value="UniProtKB-UniRule"/>
</dbReference>
<keyword evidence="6 10" id="KW-0030">Aminoacyl-tRNA synthetase</keyword>
<evidence type="ECO:0000256" key="4">
    <source>
        <dbReference type="ARBA" id="ARBA00022840"/>
    </source>
</evidence>
<evidence type="ECO:0000256" key="7">
    <source>
        <dbReference type="ARBA" id="ARBA00048248"/>
    </source>
</evidence>
<evidence type="ECO:0000256" key="2">
    <source>
        <dbReference type="ARBA" id="ARBA00022598"/>
    </source>
</evidence>
<evidence type="ECO:0000259" key="11">
    <source>
        <dbReference type="SMART" id="SM00363"/>
    </source>
</evidence>
<dbReference type="SUPFAM" id="SSF52374">
    <property type="entry name" value="Nucleotidylyl transferase"/>
    <property type="match status" value="1"/>
</dbReference>
<keyword evidence="5 10" id="KW-0648">Protein biosynthesis</keyword>
<evidence type="ECO:0000313" key="13">
    <source>
        <dbReference type="Proteomes" id="UP000178162"/>
    </source>
</evidence>
<dbReference type="CDD" id="cd00165">
    <property type="entry name" value="S4"/>
    <property type="match status" value="1"/>
</dbReference>
<evidence type="ECO:0000256" key="9">
    <source>
        <dbReference type="PROSITE-ProRule" id="PRU00182"/>
    </source>
</evidence>
<dbReference type="InterPro" id="IPR014729">
    <property type="entry name" value="Rossmann-like_a/b/a_fold"/>
</dbReference>
<dbReference type="Pfam" id="PF01479">
    <property type="entry name" value="S4"/>
    <property type="match status" value="1"/>
</dbReference>
<dbReference type="GO" id="GO:0005524">
    <property type="term" value="F:ATP binding"/>
    <property type="evidence" value="ECO:0007669"/>
    <property type="project" value="UniProtKB-KW"/>
</dbReference>
<dbReference type="PRINTS" id="PR01040">
    <property type="entry name" value="TRNASYNTHTYR"/>
</dbReference>
<keyword evidence="9" id="KW-0694">RNA-binding</keyword>
<evidence type="ECO:0000256" key="1">
    <source>
        <dbReference type="ARBA" id="ARBA00013160"/>
    </source>
</evidence>
<dbReference type="Gene3D" id="3.10.290.10">
    <property type="entry name" value="RNA-binding S4 domain"/>
    <property type="match status" value="1"/>
</dbReference>
<comment type="similarity">
    <text evidence="10">Belongs to the class-I aminoacyl-tRNA synthetase family.</text>
</comment>
<comment type="caution">
    <text evidence="12">The sequence shown here is derived from an EMBL/GenBank/DDBJ whole genome shotgun (WGS) entry which is preliminary data.</text>
</comment>
<dbReference type="InterPro" id="IPR001412">
    <property type="entry name" value="aa-tRNA-synth_I_CS"/>
</dbReference>
<evidence type="ECO:0000313" key="12">
    <source>
        <dbReference type="EMBL" id="OGY25454.1"/>
    </source>
</evidence>
<sequence>MSELTSLLDHNVENIYPSKESLKLRLKSDSRLKIYIGIDPSSPNIHLGNAVALWKLREFQNLGHEIILLIGDFTGTIGDPSGRDVTRKPLSFSEILGNSKKYKEQASKILSFDGKNPAEIRYNSKWLGKLELWDFMKIVSSFTIGQLIERDLFQRRMNEEKPIFLNEFLYPILQGYDSVAMEVDMEVGGTDQTFNMLIGRDLLKRFKGKEKFVLTVPLLPGLDGRKMSKSFKNTVEITDDPHNMVVKLMSLGDSLMSVYFRLCTKLSKEEIQKVELDLKEGIKNPMEIKKLLAKKIGVLYHREEEIEAALKEFERVAQKGEPPKPAVKPLSSKLIQKSAVDILLILGMVKSKSEARRLIEQGGVSINSRKVISTEDKFDIEKGSLVQIGRFKAVLVKIET</sequence>
<dbReference type="InterPro" id="IPR024088">
    <property type="entry name" value="Tyr-tRNA-ligase_bac-type"/>
</dbReference>
<protein>
    <recommendedName>
        <fullName evidence="1 8">Tyrosine--tRNA ligase</fullName>
        <ecNumber evidence="1 8">6.1.1.1</ecNumber>
    </recommendedName>
</protein>
<accession>A0A1G1WCV4</accession>
<dbReference type="AlphaFoldDB" id="A0A1G1WCV4"/>
<reference evidence="12 13" key="1">
    <citation type="journal article" date="2016" name="Nat. Commun.">
        <title>Thousands of microbial genomes shed light on interconnected biogeochemical processes in an aquifer system.</title>
        <authorList>
            <person name="Anantharaman K."/>
            <person name="Brown C.T."/>
            <person name="Hug L.A."/>
            <person name="Sharon I."/>
            <person name="Castelle C.J."/>
            <person name="Probst A.J."/>
            <person name="Thomas B.C."/>
            <person name="Singh A."/>
            <person name="Wilkins M.J."/>
            <person name="Karaoz U."/>
            <person name="Brodie E.L."/>
            <person name="Williams K.H."/>
            <person name="Hubbard S.S."/>
            <person name="Banfield J.F."/>
        </authorList>
    </citation>
    <scope>NUCLEOTIDE SEQUENCE [LARGE SCALE GENOMIC DNA]</scope>
</reference>
<keyword evidence="2 10" id="KW-0436">Ligase</keyword>
<keyword evidence="4 10" id="KW-0067">ATP-binding</keyword>
<dbReference type="Proteomes" id="UP000178162">
    <property type="component" value="Unassembled WGS sequence"/>
</dbReference>
<dbReference type="STRING" id="1802595.A2134_01505"/>
<name>A0A1G1WCV4_9BACT</name>
<dbReference type="SUPFAM" id="SSF55174">
    <property type="entry name" value="Alpha-L RNA-binding motif"/>
    <property type="match status" value="1"/>
</dbReference>
<dbReference type="GO" id="GO:0003723">
    <property type="term" value="F:RNA binding"/>
    <property type="evidence" value="ECO:0007669"/>
    <property type="project" value="UniProtKB-KW"/>
</dbReference>
<dbReference type="Gene3D" id="1.10.240.10">
    <property type="entry name" value="Tyrosyl-Transfer RNA Synthetase"/>
    <property type="match status" value="1"/>
</dbReference>
<dbReference type="Gene3D" id="3.40.50.620">
    <property type="entry name" value="HUPs"/>
    <property type="match status" value="1"/>
</dbReference>